<proteinExistence type="predicted"/>
<dbReference type="Proteomes" id="UP001056120">
    <property type="component" value="Linkage Group LG28"/>
</dbReference>
<dbReference type="EMBL" id="CM042045">
    <property type="protein sequence ID" value="KAI3682975.1"/>
    <property type="molecule type" value="Genomic_DNA"/>
</dbReference>
<evidence type="ECO:0000313" key="1">
    <source>
        <dbReference type="EMBL" id="KAI3682975.1"/>
    </source>
</evidence>
<sequence length="111" mass="12424">MAGRIKSVRGKLYNNLSADKSVKDWSLFLSKLAFFSFTGLNKVQEIPPYSVGLLQQHDWLMTSPGTPLFPLLEMGSQKTIMNQNGTHEGHLSTLSNTQQESTLQEPVDHHP</sequence>
<reference evidence="2" key="1">
    <citation type="journal article" date="2022" name="Mol. Ecol. Resour.">
        <title>The genomes of chicory, endive, great burdock and yacon provide insights into Asteraceae palaeo-polyploidization history and plant inulin production.</title>
        <authorList>
            <person name="Fan W."/>
            <person name="Wang S."/>
            <person name="Wang H."/>
            <person name="Wang A."/>
            <person name="Jiang F."/>
            <person name="Liu H."/>
            <person name="Zhao H."/>
            <person name="Xu D."/>
            <person name="Zhang Y."/>
        </authorList>
    </citation>
    <scope>NUCLEOTIDE SEQUENCE [LARGE SCALE GENOMIC DNA]</scope>
    <source>
        <strain evidence="2">cv. Yunnan</strain>
    </source>
</reference>
<organism evidence="1 2">
    <name type="scientific">Smallanthus sonchifolius</name>
    <dbReference type="NCBI Taxonomy" id="185202"/>
    <lineage>
        <taxon>Eukaryota</taxon>
        <taxon>Viridiplantae</taxon>
        <taxon>Streptophyta</taxon>
        <taxon>Embryophyta</taxon>
        <taxon>Tracheophyta</taxon>
        <taxon>Spermatophyta</taxon>
        <taxon>Magnoliopsida</taxon>
        <taxon>eudicotyledons</taxon>
        <taxon>Gunneridae</taxon>
        <taxon>Pentapetalae</taxon>
        <taxon>asterids</taxon>
        <taxon>campanulids</taxon>
        <taxon>Asterales</taxon>
        <taxon>Asteraceae</taxon>
        <taxon>Asteroideae</taxon>
        <taxon>Heliantheae alliance</taxon>
        <taxon>Millerieae</taxon>
        <taxon>Smallanthus</taxon>
    </lineage>
</organism>
<gene>
    <name evidence="1" type="ORF">L1987_83398</name>
</gene>
<protein>
    <submittedName>
        <fullName evidence="1">Uncharacterized protein</fullName>
    </submittedName>
</protein>
<name>A0ACB8YD72_9ASTR</name>
<accession>A0ACB8YD72</accession>
<reference evidence="1 2" key="2">
    <citation type="journal article" date="2022" name="Mol. Ecol. Resour.">
        <title>The genomes of chicory, endive, great burdock and yacon provide insights into Asteraceae paleo-polyploidization history and plant inulin production.</title>
        <authorList>
            <person name="Fan W."/>
            <person name="Wang S."/>
            <person name="Wang H."/>
            <person name="Wang A."/>
            <person name="Jiang F."/>
            <person name="Liu H."/>
            <person name="Zhao H."/>
            <person name="Xu D."/>
            <person name="Zhang Y."/>
        </authorList>
    </citation>
    <scope>NUCLEOTIDE SEQUENCE [LARGE SCALE GENOMIC DNA]</scope>
    <source>
        <strain evidence="2">cv. Yunnan</strain>
        <tissue evidence="1">Leaves</tissue>
    </source>
</reference>
<comment type="caution">
    <text evidence="1">The sequence shown here is derived from an EMBL/GenBank/DDBJ whole genome shotgun (WGS) entry which is preliminary data.</text>
</comment>
<keyword evidence="2" id="KW-1185">Reference proteome</keyword>
<evidence type="ECO:0000313" key="2">
    <source>
        <dbReference type="Proteomes" id="UP001056120"/>
    </source>
</evidence>